<organism evidence="3 4">
    <name type="scientific">Sutcliffiella horikoshii</name>
    <dbReference type="NCBI Taxonomy" id="79883"/>
    <lineage>
        <taxon>Bacteria</taxon>
        <taxon>Bacillati</taxon>
        <taxon>Bacillota</taxon>
        <taxon>Bacilli</taxon>
        <taxon>Bacillales</taxon>
        <taxon>Bacillaceae</taxon>
        <taxon>Sutcliffiella</taxon>
    </lineage>
</organism>
<feature type="domain" description="M23ase beta-sheet core" evidence="2">
    <location>
        <begin position="20"/>
        <end position="116"/>
    </location>
</feature>
<keyword evidence="1" id="KW-0472">Membrane</keyword>
<dbReference type="PANTHER" id="PTHR21666">
    <property type="entry name" value="PEPTIDASE-RELATED"/>
    <property type="match status" value="1"/>
</dbReference>
<dbReference type="OrthoDB" id="9805070at2"/>
<feature type="transmembrane region" description="Helical" evidence="1">
    <location>
        <begin position="198"/>
        <end position="216"/>
    </location>
</feature>
<evidence type="ECO:0000259" key="2">
    <source>
        <dbReference type="Pfam" id="PF01551"/>
    </source>
</evidence>
<name>A0A5D4SQS5_9BACI</name>
<dbReference type="EMBL" id="VTEV01000008">
    <property type="protein sequence ID" value="TYS64482.1"/>
    <property type="molecule type" value="Genomic_DNA"/>
</dbReference>
<protein>
    <submittedName>
        <fullName evidence="3">M23 family metallopeptidase</fullName>
    </submittedName>
</protein>
<evidence type="ECO:0000256" key="1">
    <source>
        <dbReference type="SAM" id="Phobius"/>
    </source>
</evidence>
<gene>
    <name evidence="3" type="ORF">FZC76_18135</name>
</gene>
<dbReference type="Proteomes" id="UP000322524">
    <property type="component" value="Unassembled WGS sequence"/>
</dbReference>
<dbReference type="GO" id="GO:0004222">
    <property type="term" value="F:metalloendopeptidase activity"/>
    <property type="evidence" value="ECO:0007669"/>
    <property type="project" value="TreeGrafter"/>
</dbReference>
<dbReference type="RefSeq" id="WP_148989588.1">
    <property type="nucleotide sequence ID" value="NZ_VTEV01000008.1"/>
</dbReference>
<proteinExistence type="predicted"/>
<dbReference type="InterPro" id="IPR016047">
    <property type="entry name" value="M23ase_b-sheet_dom"/>
</dbReference>
<dbReference type="Pfam" id="PF01551">
    <property type="entry name" value="Peptidase_M23"/>
    <property type="match status" value="1"/>
</dbReference>
<keyword evidence="1" id="KW-0812">Transmembrane</keyword>
<dbReference type="CDD" id="cd12797">
    <property type="entry name" value="M23_peptidase"/>
    <property type="match status" value="1"/>
</dbReference>
<sequence>MKFRISSKFGIMEEIRDGKPHTGIDFAMPEGTDLRAIGDAVVERVVNYGSENIGKGVILKLEDGTRAIYGHMDSISVKEGAVIKAGDLLGASGNTGHSSGAHLHFGLWKDGEYIDPTPIAEQVADLSGSLAPKALSIFEPTGAITQWLFGKTVTKTTKETAYGILEGLCEVLVELSGAIALVGGGICLLLHVGGWKGGIRWMGILTVARILILMTLGGV</sequence>
<evidence type="ECO:0000313" key="4">
    <source>
        <dbReference type="Proteomes" id="UP000322524"/>
    </source>
</evidence>
<evidence type="ECO:0000313" key="3">
    <source>
        <dbReference type="EMBL" id="TYS64482.1"/>
    </source>
</evidence>
<dbReference type="InterPro" id="IPR050570">
    <property type="entry name" value="Cell_wall_metabolism_enzyme"/>
</dbReference>
<comment type="caution">
    <text evidence="3">The sequence shown here is derived from an EMBL/GenBank/DDBJ whole genome shotgun (WGS) entry which is preliminary data.</text>
</comment>
<dbReference type="Gene3D" id="2.70.70.10">
    <property type="entry name" value="Glucose Permease (Domain IIA)"/>
    <property type="match status" value="1"/>
</dbReference>
<reference evidence="3 4" key="1">
    <citation type="submission" date="2019-08" db="EMBL/GenBank/DDBJ databases">
        <title>Bacillus genomes from the desert of Cuatro Cienegas, Coahuila.</title>
        <authorList>
            <person name="Olmedo-Alvarez G."/>
        </authorList>
    </citation>
    <scope>NUCLEOTIDE SEQUENCE [LARGE SCALE GENOMIC DNA]</scope>
    <source>
        <strain evidence="3 4">CH28_1T</strain>
    </source>
</reference>
<dbReference type="AlphaFoldDB" id="A0A5D4SQS5"/>
<dbReference type="PANTHER" id="PTHR21666:SF270">
    <property type="entry name" value="MUREIN HYDROLASE ACTIVATOR ENVC"/>
    <property type="match status" value="1"/>
</dbReference>
<accession>A0A5D4SQS5</accession>
<dbReference type="SUPFAM" id="SSF51261">
    <property type="entry name" value="Duplicated hybrid motif"/>
    <property type="match status" value="1"/>
</dbReference>
<keyword evidence="1" id="KW-1133">Transmembrane helix</keyword>
<dbReference type="InterPro" id="IPR011055">
    <property type="entry name" value="Dup_hybrid_motif"/>
</dbReference>
<feature type="transmembrane region" description="Helical" evidence="1">
    <location>
        <begin position="171"/>
        <end position="192"/>
    </location>
</feature>